<accession>A0A0E9P7I5</accession>
<protein>
    <submittedName>
        <fullName evidence="1">Uncharacterized protein</fullName>
    </submittedName>
</protein>
<evidence type="ECO:0000313" key="1">
    <source>
        <dbReference type="EMBL" id="JAH00464.1"/>
    </source>
</evidence>
<organism evidence="1">
    <name type="scientific">Anguilla anguilla</name>
    <name type="common">European freshwater eel</name>
    <name type="synonym">Muraena anguilla</name>
    <dbReference type="NCBI Taxonomy" id="7936"/>
    <lineage>
        <taxon>Eukaryota</taxon>
        <taxon>Metazoa</taxon>
        <taxon>Chordata</taxon>
        <taxon>Craniata</taxon>
        <taxon>Vertebrata</taxon>
        <taxon>Euteleostomi</taxon>
        <taxon>Actinopterygii</taxon>
        <taxon>Neopterygii</taxon>
        <taxon>Teleostei</taxon>
        <taxon>Anguilliformes</taxon>
        <taxon>Anguillidae</taxon>
        <taxon>Anguilla</taxon>
    </lineage>
</organism>
<proteinExistence type="predicted"/>
<dbReference type="EMBL" id="GBXM01108113">
    <property type="protein sequence ID" value="JAH00464.1"/>
    <property type="molecule type" value="Transcribed_RNA"/>
</dbReference>
<sequence>MMIIKTDGRFLLSSVTHTDRSICKAMSVLVAFCSETII</sequence>
<dbReference type="AlphaFoldDB" id="A0A0E9P7I5"/>
<dbReference type="EMBL" id="GBXM01072051">
    <property type="protein sequence ID" value="JAH36526.1"/>
    <property type="molecule type" value="Transcribed_RNA"/>
</dbReference>
<reference evidence="1" key="2">
    <citation type="journal article" date="2015" name="Fish Shellfish Immunol.">
        <title>Early steps in the European eel (Anguilla anguilla)-Vibrio vulnificus interaction in the gills: Role of the RtxA13 toxin.</title>
        <authorList>
            <person name="Callol A."/>
            <person name="Pajuelo D."/>
            <person name="Ebbesson L."/>
            <person name="Teles M."/>
            <person name="MacKenzie S."/>
            <person name="Amaro C."/>
        </authorList>
    </citation>
    <scope>NUCLEOTIDE SEQUENCE</scope>
</reference>
<name>A0A0E9P7I5_ANGAN</name>
<reference evidence="1" key="1">
    <citation type="submission" date="2014-11" db="EMBL/GenBank/DDBJ databases">
        <authorList>
            <person name="Amaro Gonzalez C."/>
        </authorList>
    </citation>
    <scope>NUCLEOTIDE SEQUENCE</scope>
</reference>